<sequence>MVPALHGRLCRLKTSNSHHATGYDLPSHSKQFLDRLVCRLATLITFPCEKDFRLSGHSQSLLRLYQTKSLSSPANTAILNRPRSRQALANHAQFEYRERLREN</sequence>
<organism evidence="1 2">
    <name type="scientific">Araneus ventricosus</name>
    <name type="common">Orbweaver spider</name>
    <name type="synonym">Epeira ventricosa</name>
    <dbReference type="NCBI Taxonomy" id="182803"/>
    <lineage>
        <taxon>Eukaryota</taxon>
        <taxon>Metazoa</taxon>
        <taxon>Ecdysozoa</taxon>
        <taxon>Arthropoda</taxon>
        <taxon>Chelicerata</taxon>
        <taxon>Arachnida</taxon>
        <taxon>Araneae</taxon>
        <taxon>Araneomorphae</taxon>
        <taxon>Entelegynae</taxon>
        <taxon>Araneoidea</taxon>
        <taxon>Araneidae</taxon>
        <taxon>Araneus</taxon>
    </lineage>
</organism>
<reference evidence="1 2" key="1">
    <citation type="journal article" date="2019" name="Sci. Rep.">
        <title>Orb-weaving spider Araneus ventricosus genome elucidates the spidroin gene catalogue.</title>
        <authorList>
            <person name="Kono N."/>
            <person name="Nakamura H."/>
            <person name="Ohtoshi R."/>
            <person name="Moran D.A.P."/>
            <person name="Shinohara A."/>
            <person name="Yoshida Y."/>
            <person name="Fujiwara M."/>
            <person name="Mori M."/>
            <person name="Tomita M."/>
            <person name="Arakawa K."/>
        </authorList>
    </citation>
    <scope>NUCLEOTIDE SEQUENCE [LARGE SCALE GENOMIC DNA]</scope>
</reference>
<dbReference type="EMBL" id="BGPR01000118">
    <property type="protein sequence ID" value="GBL96192.1"/>
    <property type="molecule type" value="Genomic_DNA"/>
</dbReference>
<protein>
    <submittedName>
        <fullName evidence="1">Uncharacterized protein</fullName>
    </submittedName>
</protein>
<dbReference type="Proteomes" id="UP000499080">
    <property type="component" value="Unassembled WGS sequence"/>
</dbReference>
<proteinExistence type="predicted"/>
<evidence type="ECO:0000313" key="2">
    <source>
        <dbReference type="Proteomes" id="UP000499080"/>
    </source>
</evidence>
<accession>A0A4Y2BVG6</accession>
<comment type="caution">
    <text evidence="1">The sequence shown here is derived from an EMBL/GenBank/DDBJ whole genome shotgun (WGS) entry which is preliminary data.</text>
</comment>
<gene>
    <name evidence="1" type="ORF">AVEN_118738_1</name>
</gene>
<keyword evidence="2" id="KW-1185">Reference proteome</keyword>
<name>A0A4Y2BVG6_ARAVE</name>
<evidence type="ECO:0000313" key="1">
    <source>
        <dbReference type="EMBL" id="GBL96192.1"/>
    </source>
</evidence>
<dbReference type="AlphaFoldDB" id="A0A4Y2BVG6"/>